<evidence type="ECO:0000313" key="1">
    <source>
        <dbReference type="EMBL" id="GGX71304.1"/>
    </source>
</evidence>
<accession>A0A918NJ29</accession>
<gene>
    <name evidence="1" type="ORF">GCM10011309_21840</name>
</gene>
<evidence type="ECO:0000313" key="2">
    <source>
        <dbReference type="Proteomes" id="UP000600865"/>
    </source>
</evidence>
<name>A0A918NJ29_9PROT</name>
<reference evidence="1 2" key="1">
    <citation type="journal article" date="2014" name="Int. J. Syst. Evol. Microbiol.">
        <title>Complete genome sequence of Corynebacterium casei LMG S-19264T (=DSM 44701T), isolated from a smear-ripened cheese.</title>
        <authorList>
            <consortium name="US DOE Joint Genome Institute (JGI-PGF)"/>
            <person name="Walter F."/>
            <person name="Albersmeier A."/>
            <person name="Kalinowski J."/>
            <person name="Ruckert C."/>
        </authorList>
    </citation>
    <scope>NUCLEOTIDE SEQUENCE [LARGE SCALE GENOMIC DNA]</scope>
    <source>
        <strain evidence="1 2">KCTC 23968</strain>
    </source>
</reference>
<dbReference type="AlphaFoldDB" id="A0A918NJ29"/>
<proteinExistence type="predicted"/>
<sequence length="130" mass="14722">MTGDGQNFHTHNEGTTIAHAYWDVVFESVHIFKKPDGSMDEFLRTLPVRIFTPSENCAPKQISTSYWVLDDGLELDAKINELPCGIYGRNFAGQTVFEVRDNIVLNYNISGIRDGIDMSSITYEYRANLP</sequence>
<dbReference type="Proteomes" id="UP000600865">
    <property type="component" value="Unassembled WGS sequence"/>
</dbReference>
<dbReference type="EMBL" id="BMYV01000002">
    <property type="protein sequence ID" value="GGX71304.1"/>
    <property type="molecule type" value="Genomic_DNA"/>
</dbReference>
<comment type="caution">
    <text evidence="1">The sequence shown here is derived from an EMBL/GenBank/DDBJ whole genome shotgun (WGS) entry which is preliminary data.</text>
</comment>
<protein>
    <submittedName>
        <fullName evidence="1">Uncharacterized protein</fullName>
    </submittedName>
</protein>
<organism evidence="1 2">
    <name type="scientific">Litorimonas cladophorae</name>
    <dbReference type="NCBI Taxonomy" id="1220491"/>
    <lineage>
        <taxon>Bacteria</taxon>
        <taxon>Pseudomonadati</taxon>
        <taxon>Pseudomonadota</taxon>
        <taxon>Alphaproteobacteria</taxon>
        <taxon>Maricaulales</taxon>
        <taxon>Robiginitomaculaceae</taxon>
    </lineage>
</organism>
<keyword evidence="2" id="KW-1185">Reference proteome</keyword>